<evidence type="ECO:0000313" key="4">
    <source>
        <dbReference type="EMBL" id="RIB10545.1"/>
    </source>
</evidence>
<gene>
    <name evidence="4" type="ORF">C2G38_2105783</name>
</gene>
<dbReference type="Gene3D" id="1.10.510.10">
    <property type="entry name" value="Transferase(Phosphotransferase) domain 1"/>
    <property type="match status" value="1"/>
</dbReference>
<organism evidence="4 5">
    <name type="scientific">Gigaspora rosea</name>
    <dbReference type="NCBI Taxonomy" id="44941"/>
    <lineage>
        <taxon>Eukaryota</taxon>
        <taxon>Fungi</taxon>
        <taxon>Fungi incertae sedis</taxon>
        <taxon>Mucoromycota</taxon>
        <taxon>Glomeromycotina</taxon>
        <taxon>Glomeromycetes</taxon>
        <taxon>Diversisporales</taxon>
        <taxon>Gigasporaceae</taxon>
        <taxon>Gigaspora</taxon>
    </lineage>
</organism>
<dbReference type="InterPro" id="IPR051681">
    <property type="entry name" value="Ser/Thr_Kinases-Pseudokinases"/>
</dbReference>
<dbReference type="STRING" id="44941.A0A397UJV5"/>
<dbReference type="InterPro" id="IPR001245">
    <property type="entry name" value="Ser-Thr/Tyr_kinase_cat_dom"/>
</dbReference>
<comment type="caution">
    <text evidence="4">The sequence shown here is derived from an EMBL/GenBank/DDBJ whole genome shotgun (WGS) entry which is preliminary data.</text>
</comment>
<dbReference type="InterPro" id="IPR000719">
    <property type="entry name" value="Prot_kinase_dom"/>
</dbReference>
<feature type="domain" description="Protein kinase" evidence="3">
    <location>
        <begin position="1"/>
        <end position="210"/>
    </location>
</feature>
<evidence type="ECO:0000259" key="3">
    <source>
        <dbReference type="PROSITE" id="PS50011"/>
    </source>
</evidence>
<dbReference type="PROSITE" id="PS50011">
    <property type="entry name" value="PROTEIN_KINASE_DOM"/>
    <property type="match status" value="1"/>
</dbReference>
<sequence>VENQHRHEGGSAIGIYGITKNPDDGNYMMVMQYAKQGSLRKLLDNKYNDLSWKHKINSLYYIAQGLAAIHKANLVHKDFHSGNIVNENMYSSYITDFGLCRPVSQDSSSKGIFGVLPYIAPEVLYGEKYTMKSDIYSFGIIMSEAFTGYPPYHDIPHDFSLATQICLGHRPEIRCEVPQSLLDLMNKCLDAEPQNRPTAEVLVDMLDQFYYDLRDIRTELHKQIEEINNSDKNFSIHDQANQTKLTRFNYQTHKQAIYTSRFLNVQKLPKPVNAAISHPIDPIFN</sequence>
<proteinExistence type="predicted"/>
<dbReference type="AlphaFoldDB" id="A0A397UJV5"/>
<dbReference type="SUPFAM" id="SSF56112">
    <property type="entry name" value="Protein kinase-like (PK-like)"/>
    <property type="match status" value="1"/>
</dbReference>
<dbReference type="OrthoDB" id="346907at2759"/>
<accession>A0A397UJV5</accession>
<evidence type="ECO:0000256" key="2">
    <source>
        <dbReference type="ARBA" id="ARBA00022840"/>
    </source>
</evidence>
<dbReference type="EMBL" id="QKWP01001236">
    <property type="protein sequence ID" value="RIB10545.1"/>
    <property type="molecule type" value="Genomic_DNA"/>
</dbReference>
<dbReference type="PANTHER" id="PTHR44329:SF298">
    <property type="entry name" value="MIXED LINEAGE KINASE DOMAIN-LIKE PROTEIN"/>
    <property type="match status" value="1"/>
</dbReference>
<keyword evidence="4" id="KW-0418">Kinase</keyword>
<evidence type="ECO:0000313" key="5">
    <source>
        <dbReference type="Proteomes" id="UP000266673"/>
    </source>
</evidence>
<keyword evidence="5" id="KW-1185">Reference proteome</keyword>
<evidence type="ECO:0000256" key="1">
    <source>
        <dbReference type="ARBA" id="ARBA00022741"/>
    </source>
</evidence>
<feature type="non-terminal residue" evidence="4">
    <location>
        <position position="1"/>
    </location>
</feature>
<protein>
    <submittedName>
        <fullName evidence="4">Kinase-like domain-containing protein</fullName>
    </submittedName>
</protein>
<keyword evidence="2" id="KW-0067">ATP-binding</keyword>
<keyword evidence="1" id="KW-0547">Nucleotide-binding</keyword>
<dbReference type="Pfam" id="PF07714">
    <property type="entry name" value="PK_Tyr_Ser-Thr"/>
    <property type="match status" value="1"/>
</dbReference>
<name>A0A397UJV5_9GLOM</name>
<dbReference type="InterPro" id="IPR011009">
    <property type="entry name" value="Kinase-like_dom_sf"/>
</dbReference>
<dbReference type="Proteomes" id="UP000266673">
    <property type="component" value="Unassembled WGS sequence"/>
</dbReference>
<dbReference type="GO" id="GO:0005524">
    <property type="term" value="F:ATP binding"/>
    <property type="evidence" value="ECO:0007669"/>
    <property type="project" value="UniProtKB-KW"/>
</dbReference>
<keyword evidence="4" id="KW-0808">Transferase</keyword>
<dbReference type="GO" id="GO:0004674">
    <property type="term" value="F:protein serine/threonine kinase activity"/>
    <property type="evidence" value="ECO:0007669"/>
    <property type="project" value="TreeGrafter"/>
</dbReference>
<dbReference type="PANTHER" id="PTHR44329">
    <property type="entry name" value="SERINE/THREONINE-PROTEIN KINASE TNNI3K-RELATED"/>
    <property type="match status" value="1"/>
</dbReference>
<reference evidence="4 5" key="1">
    <citation type="submission" date="2018-06" db="EMBL/GenBank/DDBJ databases">
        <title>Comparative genomics reveals the genomic features of Rhizophagus irregularis, R. cerebriforme, R. diaphanum and Gigaspora rosea, and their symbiotic lifestyle signature.</title>
        <authorList>
            <person name="Morin E."/>
            <person name="San Clemente H."/>
            <person name="Chen E.C.H."/>
            <person name="De La Providencia I."/>
            <person name="Hainaut M."/>
            <person name="Kuo A."/>
            <person name="Kohler A."/>
            <person name="Murat C."/>
            <person name="Tang N."/>
            <person name="Roy S."/>
            <person name="Loubradou J."/>
            <person name="Henrissat B."/>
            <person name="Grigoriev I.V."/>
            <person name="Corradi N."/>
            <person name="Roux C."/>
            <person name="Martin F.M."/>
        </authorList>
    </citation>
    <scope>NUCLEOTIDE SEQUENCE [LARGE SCALE GENOMIC DNA]</scope>
    <source>
        <strain evidence="4 5">DAOM 194757</strain>
    </source>
</reference>